<evidence type="ECO:0000256" key="2">
    <source>
        <dbReference type="ARBA" id="ARBA00022643"/>
    </source>
</evidence>
<sequence length="212" mass="23275">MKVLLINGSPRSNGCTARALEEVETVLKEEGIETETIVIGNKDIRGCIACRSCAKTGKCIFDDLVNEVAPKFASADGIVVGTPVYYAGSNGMLLSFLDRLFFSTHFDKSMKVGAAVISSRRAGSTSALDEIYKYYGICSMPIVTSSYWNEVHGSKREDVELDLEGLQTMRNLGRNMAFMLRSIALGKEKYGLPNIERGTFTNFADGLEEKKL</sequence>
<evidence type="ECO:0000256" key="1">
    <source>
        <dbReference type="ARBA" id="ARBA00022630"/>
    </source>
</evidence>
<keyword evidence="1" id="KW-0285">Flavoprotein</keyword>
<dbReference type="EMBL" id="DVFU01000008">
    <property type="protein sequence ID" value="HIQ64164.1"/>
    <property type="molecule type" value="Genomic_DNA"/>
</dbReference>
<reference evidence="4" key="2">
    <citation type="journal article" date="2021" name="PeerJ">
        <title>Extensive microbial diversity within the chicken gut microbiome revealed by metagenomics and culture.</title>
        <authorList>
            <person name="Gilroy R."/>
            <person name="Ravi A."/>
            <person name="Getino M."/>
            <person name="Pursley I."/>
            <person name="Horton D.L."/>
            <person name="Alikhan N.F."/>
            <person name="Baker D."/>
            <person name="Gharbi K."/>
            <person name="Hall N."/>
            <person name="Watson M."/>
            <person name="Adriaenssens E.M."/>
            <person name="Foster-Nyarko E."/>
            <person name="Jarju S."/>
            <person name="Secka A."/>
            <person name="Antonio M."/>
            <person name="Oren A."/>
            <person name="Chaudhuri R.R."/>
            <person name="La Ragione R."/>
            <person name="Hildebrand F."/>
            <person name="Pallen M.J."/>
        </authorList>
    </citation>
    <scope>NUCLEOTIDE SEQUENCE</scope>
    <source>
        <strain evidence="4">CHK165-10780</strain>
    </source>
</reference>
<dbReference type="PANTHER" id="PTHR43278">
    <property type="entry name" value="NAD(P)H-DEPENDENT FMN-CONTAINING OXIDOREDUCTASE YWQN-RELATED"/>
    <property type="match status" value="1"/>
</dbReference>
<feature type="domain" description="NADPH-dependent FMN reductase-like" evidence="3">
    <location>
        <begin position="1"/>
        <end position="149"/>
    </location>
</feature>
<accession>A0A9D0YYM7</accession>
<dbReference type="Gene3D" id="3.40.50.360">
    <property type="match status" value="1"/>
</dbReference>
<organism evidence="4 5">
    <name type="scientific">Candidatus Faecenecus gallistercoris</name>
    <dbReference type="NCBI Taxonomy" id="2840793"/>
    <lineage>
        <taxon>Bacteria</taxon>
        <taxon>Bacillati</taxon>
        <taxon>Bacillota</taxon>
        <taxon>Bacillota incertae sedis</taxon>
        <taxon>Candidatus Faecenecus</taxon>
    </lineage>
</organism>
<dbReference type="InterPro" id="IPR005025">
    <property type="entry name" value="FMN_Rdtase-like_dom"/>
</dbReference>
<dbReference type="SUPFAM" id="SSF52218">
    <property type="entry name" value="Flavoproteins"/>
    <property type="match status" value="1"/>
</dbReference>
<name>A0A9D0YYM7_9FIRM</name>
<reference evidence="4" key="1">
    <citation type="submission" date="2020-10" db="EMBL/GenBank/DDBJ databases">
        <authorList>
            <person name="Gilroy R."/>
        </authorList>
    </citation>
    <scope>NUCLEOTIDE SEQUENCE</scope>
    <source>
        <strain evidence="4">CHK165-10780</strain>
    </source>
</reference>
<keyword evidence="2" id="KW-0288">FMN</keyword>
<dbReference type="Pfam" id="PF03358">
    <property type="entry name" value="FMN_red"/>
    <property type="match status" value="1"/>
</dbReference>
<evidence type="ECO:0000259" key="3">
    <source>
        <dbReference type="Pfam" id="PF03358"/>
    </source>
</evidence>
<dbReference type="PANTHER" id="PTHR43278:SF4">
    <property type="entry name" value="NAD(P)H-DEPENDENT FMN-CONTAINING OXIDOREDUCTASE YWQN-RELATED"/>
    <property type="match status" value="1"/>
</dbReference>
<dbReference type="InterPro" id="IPR029039">
    <property type="entry name" value="Flavoprotein-like_sf"/>
</dbReference>
<gene>
    <name evidence="4" type="ORF">IAC85_00315</name>
</gene>
<evidence type="ECO:0000313" key="5">
    <source>
        <dbReference type="Proteomes" id="UP000886725"/>
    </source>
</evidence>
<dbReference type="AlphaFoldDB" id="A0A9D0YYM7"/>
<dbReference type="GO" id="GO:0016491">
    <property type="term" value="F:oxidoreductase activity"/>
    <property type="evidence" value="ECO:0007669"/>
    <property type="project" value="InterPro"/>
</dbReference>
<dbReference type="InterPro" id="IPR051796">
    <property type="entry name" value="ISF_SsuE-like"/>
</dbReference>
<evidence type="ECO:0000313" key="4">
    <source>
        <dbReference type="EMBL" id="HIQ64164.1"/>
    </source>
</evidence>
<comment type="caution">
    <text evidence="4">The sequence shown here is derived from an EMBL/GenBank/DDBJ whole genome shotgun (WGS) entry which is preliminary data.</text>
</comment>
<proteinExistence type="predicted"/>
<protein>
    <submittedName>
        <fullName evidence="4">Flavodoxin family protein</fullName>
    </submittedName>
</protein>
<dbReference type="Proteomes" id="UP000886725">
    <property type="component" value="Unassembled WGS sequence"/>
</dbReference>